<evidence type="ECO:0000259" key="1">
    <source>
        <dbReference type="Pfam" id="PF12728"/>
    </source>
</evidence>
<accession>A0ABW6HRW4</accession>
<dbReference type="InterPro" id="IPR041657">
    <property type="entry name" value="HTH_17"/>
</dbReference>
<feature type="domain" description="Helix-turn-helix" evidence="1">
    <location>
        <begin position="40"/>
        <end position="88"/>
    </location>
</feature>
<reference evidence="2 3" key="1">
    <citation type="submission" date="2024-06" db="EMBL/GenBank/DDBJ databases">
        <title>Flavobacterium spp. isolated from glacier.</title>
        <authorList>
            <person name="Han D."/>
        </authorList>
    </citation>
    <scope>NUCLEOTIDE SEQUENCE [LARGE SCALE GENOMIC DNA]</scope>
    <source>
        <strain evidence="2 3">LS2P90</strain>
    </source>
</reference>
<dbReference type="EMBL" id="JBHZPZ010000001">
    <property type="protein sequence ID" value="MFE3866472.1"/>
    <property type="molecule type" value="Genomic_DNA"/>
</dbReference>
<sequence length="111" mass="12918">MENNQFYMITEAGIKVLTDQITEKILQAINFSKTSDEDAFLNIDEAAKLIDLAKTSVYGLVHKNKIPYHKKSKRLYFLKSEILDWVKSGKQESKSELEIRANEYLSKNRLF</sequence>
<comment type="caution">
    <text evidence="2">The sequence shown here is derived from an EMBL/GenBank/DDBJ whole genome shotgun (WGS) entry which is preliminary data.</text>
</comment>
<organism evidence="2 3">
    <name type="scientific">Flavobacterium xylosi</name>
    <dbReference type="NCBI Taxonomy" id="3230415"/>
    <lineage>
        <taxon>Bacteria</taxon>
        <taxon>Pseudomonadati</taxon>
        <taxon>Bacteroidota</taxon>
        <taxon>Flavobacteriia</taxon>
        <taxon>Flavobacteriales</taxon>
        <taxon>Flavobacteriaceae</taxon>
        <taxon>Flavobacterium</taxon>
    </lineage>
</organism>
<evidence type="ECO:0000313" key="2">
    <source>
        <dbReference type="EMBL" id="MFE3866472.1"/>
    </source>
</evidence>
<keyword evidence="3" id="KW-1185">Reference proteome</keyword>
<evidence type="ECO:0000313" key="3">
    <source>
        <dbReference type="Proteomes" id="UP001600109"/>
    </source>
</evidence>
<name>A0ABW6HRW4_9FLAO</name>
<dbReference type="RefSeq" id="WP_379853128.1">
    <property type="nucleotide sequence ID" value="NZ_JBHZPZ010000001.1"/>
</dbReference>
<dbReference type="Proteomes" id="UP001600109">
    <property type="component" value="Unassembled WGS sequence"/>
</dbReference>
<gene>
    <name evidence="2" type="ORF">ACFX5E_00115</name>
</gene>
<proteinExistence type="predicted"/>
<protein>
    <submittedName>
        <fullName evidence="2">Helix-turn-helix transcriptional regulator</fullName>
    </submittedName>
</protein>
<dbReference type="Pfam" id="PF12728">
    <property type="entry name" value="HTH_17"/>
    <property type="match status" value="1"/>
</dbReference>